<dbReference type="InterPro" id="IPR001611">
    <property type="entry name" value="Leu-rich_rpt"/>
</dbReference>
<accession>A0ABP7X8V9</accession>
<dbReference type="Pfam" id="PF13855">
    <property type="entry name" value="LRR_8"/>
    <property type="match status" value="1"/>
</dbReference>
<name>A0ABP7X8V9_9FLAO</name>
<dbReference type="Pfam" id="PF16410">
    <property type="entry name" value="DUF5018"/>
    <property type="match status" value="1"/>
</dbReference>
<organism evidence="4 5">
    <name type="scientific">Aquimarina addita</name>
    <dbReference type="NCBI Taxonomy" id="870485"/>
    <lineage>
        <taxon>Bacteria</taxon>
        <taxon>Pseudomonadati</taxon>
        <taxon>Bacteroidota</taxon>
        <taxon>Flavobacteriia</taxon>
        <taxon>Flavobacteriales</taxon>
        <taxon>Flavobacteriaceae</taxon>
        <taxon>Aquimarina</taxon>
    </lineage>
</organism>
<evidence type="ECO:0000256" key="1">
    <source>
        <dbReference type="ARBA" id="ARBA00022614"/>
    </source>
</evidence>
<keyword evidence="1" id="KW-0433">Leucine-rich repeat</keyword>
<evidence type="ECO:0000313" key="4">
    <source>
        <dbReference type="EMBL" id="GAA4107077.1"/>
    </source>
</evidence>
<dbReference type="EMBL" id="BAABCW010000001">
    <property type="protein sequence ID" value="GAA4107077.1"/>
    <property type="molecule type" value="Genomic_DNA"/>
</dbReference>
<dbReference type="InterPro" id="IPR032675">
    <property type="entry name" value="LRR_dom_sf"/>
</dbReference>
<dbReference type="PANTHER" id="PTHR48051">
    <property type="match status" value="1"/>
</dbReference>
<dbReference type="Proteomes" id="UP001500459">
    <property type="component" value="Unassembled WGS sequence"/>
</dbReference>
<sequence>MNHTMKIKFIIIYVISLIFTISCTKEIVSNDIAIEQSDEKNILEFSILAERNGALLTDAQAIIDEDTKTINIVMPYGISLESLQPSIVYTENASIYPDPLQAQDFSIPVVYTITAEDGTEVMYQVFVTAAAVSQKVALIALIEANPDNSLEWDLLESDIGTWEGVTVSNGQVTELTLVNKNIKVIPPEIGSLYYLTKLTLNENQITEIPEEISLLYNNLESFNIGANRMTTVPPELFELTNLVWLGIAYNSISEIPEGLSKLEFLKTIYLSGNNLTEFPEELLALPDLEEVYINSNDLVAIPEELNTLNWEVFNLGNNPITALPEQIFEMPELTQLILSNMGLTNFPAGITSLKKIENLNASNNSITTVDAELGELTTLKYLSLENNQIVEIAPEIGNLTNLTILRLQNNLIEIIPKEVCDLIELGVEIERDETAVCEEL</sequence>
<feature type="domain" description="DUF5018" evidence="3">
    <location>
        <begin position="36"/>
        <end position="135"/>
    </location>
</feature>
<dbReference type="SUPFAM" id="SSF52058">
    <property type="entry name" value="L domain-like"/>
    <property type="match status" value="1"/>
</dbReference>
<dbReference type="SMART" id="SM00369">
    <property type="entry name" value="LRR_TYP"/>
    <property type="match status" value="6"/>
</dbReference>
<reference evidence="5" key="1">
    <citation type="journal article" date="2019" name="Int. J. Syst. Evol. Microbiol.">
        <title>The Global Catalogue of Microorganisms (GCM) 10K type strain sequencing project: providing services to taxonomists for standard genome sequencing and annotation.</title>
        <authorList>
            <consortium name="The Broad Institute Genomics Platform"/>
            <consortium name="The Broad Institute Genome Sequencing Center for Infectious Disease"/>
            <person name="Wu L."/>
            <person name="Ma J."/>
        </authorList>
    </citation>
    <scope>NUCLEOTIDE SEQUENCE [LARGE SCALE GENOMIC DNA]</scope>
    <source>
        <strain evidence="5">JCM 17106</strain>
    </source>
</reference>
<dbReference type="Pfam" id="PF12799">
    <property type="entry name" value="LRR_4"/>
    <property type="match status" value="1"/>
</dbReference>
<dbReference type="InterPro" id="IPR025875">
    <property type="entry name" value="Leu-rich_rpt_4"/>
</dbReference>
<dbReference type="InterPro" id="IPR032186">
    <property type="entry name" value="DUF5018"/>
</dbReference>
<gene>
    <name evidence="4" type="ORF">GCM10022393_02040</name>
</gene>
<evidence type="ECO:0000313" key="5">
    <source>
        <dbReference type="Proteomes" id="UP001500459"/>
    </source>
</evidence>
<dbReference type="Gene3D" id="2.60.40.2340">
    <property type="match status" value="1"/>
</dbReference>
<proteinExistence type="predicted"/>
<evidence type="ECO:0000259" key="3">
    <source>
        <dbReference type="Pfam" id="PF16410"/>
    </source>
</evidence>
<keyword evidence="2" id="KW-0677">Repeat</keyword>
<keyword evidence="5" id="KW-1185">Reference proteome</keyword>
<dbReference type="PANTHER" id="PTHR48051:SF1">
    <property type="entry name" value="RAS SUPPRESSOR PROTEIN 1"/>
    <property type="match status" value="1"/>
</dbReference>
<dbReference type="InterPro" id="IPR050216">
    <property type="entry name" value="LRR_domain-containing"/>
</dbReference>
<dbReference type="PROSITE" id="PS51257">
    <property type="entry name" value="PROKAR_LIPOPROTEIN"/>
    <property type="match status" value="1"/>
</dbReference>
<dbReference type="InterPro" id="IPR003591">
    <property type="entry name" value="Leu-rich_rpt_typical-subtyp"/>
</dbReference>
<evidence type="ECO:0000256" key="2">
    <source>
        <dbReference type="ARBA" id="ARBA00022737"/>
    </source>
</evidence>
<dbReference type="Gene3D" id="3.80.10.10">
    <property type="entry name" value="Ribonuclease Inhibitor"/>
    <property type="match status" value="2"/>
</dbReference>
<comment type="caution">
    <text evidence="4">The sequence shown here is derived from an EMBL/GenBank/DDBJ whole genome shotgun (WGS) entry which is preliminary data.</text>
</comment>
<dbReference type="PROSITE" id="PS51450">
    <property type="entry name" value="LRR"/>
    <property type="match status" value="2"/>
</dbReference>
<protein>
    <recommendedName>
        <fullName evidence="3">DUF5018 domain-containing protein</fullName>
    </recommendedName>
</protein>